<evidence type="ECO:0000256" key="5">
    <source>
        <dbReference type="ARBA" id="ARBA00022691"/>
    </source>
</evidence>
<comment type="similarity">
    <text evidence="9">Belongs to the class I-like SAM-binding methyltransferase superfamily. C5-methyltransferase family.</text>
</comment>
<dbReference type="PANTHER" id="PTHR10629:SF50">
    <property type="entry name" value="DNA (CYTOSINE-5)-METHYLTRANSFERASE CMT3"/>
    <property type="match status" value="1"/>
</dbReference>
<dbReference type="InParanoid" id="A0A200QYQ3"/>
<accession>A0A200QYQ3</accession>
<feature type="region of interest" description="Disordered" evidence="10">
    <location>
        <begin position="1"/>
        <end position="118"/>
    </location>
</feature>
<dbReference type="Gene3D" id="3.40.50.150">
    <property type="entry name" value="Vaccinia Virus protein VP39"/>
    <property type="match status" value="2"/>
</dbReference>
<evidence type="ECO:0000256" key="6">
    <source>
        <dbReference type="ARBA" id="ARBA00023125"/>
    </source>
</evidence>
<evidence type="ECO:0000259" key="12">
    <source>
        <dbReference type="PROSITE" id="PS50013"/>
    </source>
</evidence>
<evidence type="ECO:0000256" key="10">
    <source>
        <dbReference type="SAM" id="MobiDB-lite"/>
    </source>
</evidence>
<evidence type="ECO:0000256" key="2">
    <source>
        <dbReference type="ARBA" id="ARBA00011975"/>
    </source>
</evidence>
<dbReference type="InterPro" id="IPR029063">
    <property type="entry name" value="SAM-dependent_MTases_sf"/>
</dbReference>
<dbReference type="STRING" id="56857.A0A200QYQ3"/>
<dbReference type="InterPro" id="IPR000953">
    <property type="entry name" value="Chromo/chromo_shadow_dom"/>
</dbReference>
<dbReference type="GO" id="GO:0032259">
    <property type="term" value="P:methylation"/>
    <property type="evidence" value="ECO:0007669"/>
    <property type="project" value="UniProtKB-KW"/>
</dbReference>
<dbReference type="OrthoDB" id="5376140at2759"/>
<dbReference type="CDD" id="cd04716">
    <property type="entry name" value="BAH_plantDCM_I"/>
    <property type="match status" value="1"/>
</dbReference>
<dbReference type="InterPro" id="IPR023779">
    <property type="entry name" value="Chromodomain_CS"/>
</dbReference>
<dbReference type="SMART" id="SM00439">
    <property type="entry name" value="BAH"/>
    <property type="match status" value="1"/>
</dbReference>
<feature type="domain" description="Chromo" evidence="12">
    <location>
        <begin position="403"/>
        <end position="456"/>
    </location>
</feature>
<evidence type="ECO:0000313" key="15">
    <source>
        <dbReference type="Proteomes" id="UP000195402"/>
    </source>
</evidence>
<feature type="compositionally biased region" description="Polar residues" evidence="10">
    <location>
        <begin position="12"/>
        <end position="21"/>
    </location>
</feature>
<comment type="caution">
    <text evidence="14">The sequence shown here is derived from an EMBL/GenBank/DDBJ whole genome shotgun (WGS) entry which is preliminary data.</text>
</comment>
<feature type="compositionally biased region" description="Basic residues" evidence="10">
    <location>
        <begin position="39"/>
        <end position="51"/>
    </location>
</feature>
<dbReference type="FunCoup" id="A0A200QYQ3">
    <property type="interactions" value="761"/>
</dbReference>
<dbReference type="GO" id="GO:0003886">
    <property type="term" value="F:DNA (cytosine-5-)-methyltransferase activity"/>
    <property type="evidence" value="ECO:0007669"/>
    <property type="project" value="UniProtKB-EC"/>
</dbReference>
<feature type="compositionally biased region" description="Basic residues" evidence="10">
    <location>
        <begin position="1"/>
        <end position="11"/>
    </location>
</feature>
<dbReference type="FunFam" id="3.40.50.150:FF:000143">
    <property type="entry name" value="DNA (cytosine-5)-methyltransferase 1"/>
    <property type="match status" value="1"/>
</dbReference>
<dbReference type="EMBL" id="MVGT01000749">
    <property type="protein sequence ID" value="OVA15613.1"/>
    <property type="molecule type" value="Genomic_DNA"/>
</dbReference>
<keyword evidence="15" id="KW-1185">Reference proteome</keyword>
<evidence type="ECO:0000313" key="14">
    <source>
        <dbReference type="EMBL" id="OVA15613.1"/>
    </source>
</evidence>
<dbReference type="PROSITE" id="PS50013">
    <property type="entry name" value="CHROMO_2"/>
    <property type="match status" value="1"/>
</dbReference>
<dbReference type="PANTHER" id="PTHR10629">
    <property type="entry name" value="CYTOSINE-SPECIFIC METHYLTRANSFERASE"/>
    <property type="match status" value="1"/>
</dbReference>
<feature type="domain" description="BAH" evidence="13">
    <location>
        <begin position="137"/>
        <end position="256"/>
    </location>
</feature>
<evidence type="ECO:0000256" key="11">
    <source>
        <dbReference type="SAM" id="Phobius"/>
    </source>
</evidence>
<dbReference type="AlphaFoldDB" id="A0A200QYQ3"/>
<evidence type="ECO:0000256" key="3">
    <source>
        <dbReference type="ARBA" id="ARBA00022603"/>
    </source>
</evidence>
<keyword evidence="11" id="KW-0472">Membrane</keyword>
<dbReference type="GO" id="GO:0005634">
    <property type="term" value="C:nucleus"/>
    <property type="evidence" value="ECO:0007669"/>
    <property type="project" value="UniProtKB-SubCell"/>
</dbReference>
<dbReference type="OMA" id="VCEIPKR"/>
<dbReference type="InterPro" id="IPR001525">
    <property type="entry name" value="C5_MeTfrase"/>
</dbReference>
<evidence type="ECO:0000256" key="9">
    <source>
        <dbReference type="PROSITE-ProRule" id="PRU01016"/>
    </source>
</evidence>
<dbReference type="GO" id="GO:0003682">
    <property type="term" value="F:chromatin binding"/>
    <property type="evidence" value="ECO:0007669"/>
    <property type="project" value="InterPro"/>
</dbReference>
<keyword evidence="6" id="KW-0238">DNA-binding</keyword>
<dbReference type="PROSITE" id="PS00094">
    <property type="entry name" value="C5_MTASE_1"/>
    <property type="match status" value="1"/>
</dbReference>
<dbReference type="PROSITE" id="PS51038">
    <property type="entry name" value="BAH"/>
    <property type="match status" value="1"/>
</dbReference>
<evidence type="ECO:0000259" key="13">
    <source>
        <dbReference type="PROSITE" id="PS51038"/>
    </source>
</evidence>
<evidence type="ECO:0000256" key="7">
    <source>
        <dbReference type="ARBA" id="ARBA00023242"/>
    </source>
</evidence>
<evidence type="ECO:0000256" key="1">
    <source>
        <dbReference type="ARBA" id="ARBA00004123"/>
    </source>
</evidence>
<dbReference type="Gene3D" id="3.90.120.10">
    <property type="entry name" value="DNA Methylase, subunit A, domain 2"/>
    <property type="match status" value="1"/>
</dbReference>
<protein>
    <recommendedName>
        <fullName evidence="2">DNA (cytosine-5-)-methyltransferase</fullName>
        <ecNumber evidence="2">2.1.1.37</ecNumber>
    </recommendedName>
</protein>
<reference evidence="14 15" key="1">
    <citation type="journal article" date="2017" name="Mol. Plant">
        <title>The Genome of Medicinal Plant Macleaya cordata Provides New Insights into Benzylisoquinoline Alkaloids Metabolism.</title>
        <authorList>
            <person name="Liu X."/>
            <person name="Liu Y."/>
            <person name="Huang P."/>
            <person name="Ma Y."/>
            <person name="Qing Z."/>
            <person name="Tang Q."/>
            <person name="Cao H."/>
            <person name="Cheng P."/>
            <person name="Zheng Y."/>
            <person name="Yuan Z."/>
            <person name="Zhou Y."/>
            <person name="Liu J."/>
            <person name="Tang Z."/>
            <person name="Zhuo Y."/>
            <person name="Zhang Y."/>
            <person name="Yu L."/>
            <person name="Huang J."/>
            <person name="Yang P."/>
            <person name="Peng Q."/>
            <person name="Zhang J."/>
            <person name="Jiang W."/>
            <person name="Zhang Z."/>
            <person name="Lin K."/>
            <person name="Ro D.K."/>
            <person name="Chen X."/>
            <person name="Xiong X."/>
            <person name="Shang Y."/>
            <person name="Huang S."/>
            <person name="Zeng J."/>
        </authorList>
    </citation>
    <scope>NUCLEOTIDE SEQUENCE [LARGE SCALE GENOMIC DNA]</scope>
    <source>
        <strain evidence="15">cv. BLH2017</strain>
        <tissue evidence="14">Root</tissue>
    </source>
</reference>
<dbReference type="Proteomes" id="UP000195402">
    <property type="component" value="Unassembled WGS sequence"/>
</dbReference>
<keyword evidence="7" id="KW-0539">Nucleus</keyword>
<keyword evidence="3 9" id="KW-0489">Methyltransferase</keyword>
<feature type="compositionally biased region" description="Basic and acidic residues" evidence="10">
    <location>
        <begin position="88"/>
        <end position="107"/>
    </location>
</feature>
<proteinExistence type="inferred from homology"/>
<dbReference type="GO" id="GO:0044027">
    <property type="term" value="P:negative regulation of gene expression via chromosomal CpG island methylation"/>
    <property type="evidence" value="ECO:0007669"/>
    <property type="project" value="TreeGrafter"/>
</dbReference>
<dbReference type="FunFam" id="2.30.30.490:FF:000011">
    <property type="entry name" value="DNA (cytosine-5)-methyltransferase 1"/>
    <property type="match status" value="1"/>
</dbReference>
<sequence length="885" mass="98870">MASPRKLRPRQAKNTTDQSSPAGLDPDMIDDDRDSVNRLRQKKRKSTAKKVQKAEESSSSESKKKKMPKRVVVADPECRFIGEPVPSDEARKRWPERYDPKMKKTESRSGSSKNNNDEEDEILIGKCHYLQAEVDGSIFNLNDEAFVKGNDGEADYIGRIIELFETIDNEAYFTAQWFYRAEDTVIKDHAHLIDKRRVFLSDIKNDNPLDCLISKLRIVKVAPNVDLVAKEATIPPCDFYYDMSYSLPYTTFASFPIATSDTSSTISTVAGSDGAVGETKSDSEESCLASRSEKSEMTLLDLYSGCGAMSTGLCLGAVVSGVNLVTRWAVDINQYACQSLKLNHPETEVRNESADNFLSLLKEWEKLCKKFSLLGTKPSRAHGSLLVDVEEDEDDTKVPPEEFEVGKLVGICYGDPNETKKVGLYFKVRWKGYGPSDDTWEPISGLNKCQERIQEFVTSGYNSHVLPLPGDVDVICGGPPCQGISGFNRFRNKEAPLEDPKNQQLVVFMDIVEYLKPRYVLMENVVDILKFASGFLGRYALSRIVSMNYQARLGMMAAGCYGLPQFRMRVFLWGAHPIFLFPISLLILVCYFLQKLPPYPLPTHEVVVRGVVPTEFEGNTVAYNEDQLCNLEKPLLLGDAISDLPPVTNYESHDEMAYGIAAQTEFQKYIRSSKHDFLGSMDSVLKASQKSMLFDHRPLQLNEDDYGRVCKIPKKKGANFRDLPGVLVRPDNKVELDTSIERVLLPSGKPLVPAYALSFVDGTSSKPFGRLWWDETVPTVVTRAEPHNQVITHPDQDRVLSIRENARLQGFPDYYKLCGPVKERYIQVGNAVAVPVARALGYSLGLACQGICGDQPLMTLPPKFSLSVGRILSTTVEGDAANCLD</sequence>
<dbReference type="Pfam" id="PF00145">
    <property type="entry name" value="DNA_methylase"/>
    <property type="match status" value="1"/>
</dbReference>
<comment type="subcellular location">
    <subcellularLocation>
        <location evidence="1">Nucleus</location>
    </subcellularLocation>
</comment>
<dbReference type="SUPFAM" id="SSF54160">
    <property type="entry name" value="Chromo domain-like"/>
    <property type="match status" value="1"/>
</dbReference>
<dbReference type="InterPro" id="IPR016197">
    <property type="entry name" value="Chromo-like_dom_sf"/>
</dbReference>
<keyword evidence="11" id="KW-0812">Transmembrane</keyword>
<evidence type="ECO:0000256" key="8">
    <source>
        <dbReference type="ARBA" id="ARBA00047422"/>
    </source>
</evidence>
<dbReference type="GO" id="GO:0003677">
    <property type="term" value="F:DNA binding"/>
    <property type="evidence" value="ECO:0007669"/>
    <property type="project" value="UniProtKB-KW"/>
</dbReference>
<keyword evidence="5 9" id="KW-0949">S-adenosyl-L-methionine</keyword>
<organism evidence="14 15">
    <name type="scientific">Macleaya cordata</name>
    <name type="common">Five-seeded plume-poppy</name>
    <name type="synonym">Bocconia cordata</name>
    <dbReference type="NCBI Taxonomy" id="56857"/>
    <lineage>
        <taxon>Eukaryota</taxon>
        <taxon>Viridiplantae</taxon>
        <taxon>Streptophyta</taxon>
        <taxon>Embryophyta</taxon>
        <taxon>Tracheophyta</taxon>
        <taxon>Spermatophyta</taxon>
        <taxon>Magnoliopsida</taxon>
        <taxon>Ranunculales</taxon>
        <taxon>Papaveraceae</taxon>
        <taxon>Papaveroideae</taxon>
        <taxon>Macleaya</taxon>
    </lineage>
</organism>
<dbReference type="PROSITE" id="PS00598">
    <property type="entry name" value="CHROMO_1"/>
    <property type="match status" value="1"/>
</dbReference>
<keyword evidence="11" id="KW-1133">Transmembrane helix</keyword>
<comment type="catalytic activity">
    <reaction evidence="8">
        <text>a 2'-deoxycytidine in DNA + S-adenosyl-L-methionine = a 5-methyl-2'-deoxycytidine in DNA + S-adenosyl-L-homocysteine + H(+)</text>
        <dbReference type="Rhea" id="RHEA:13681"/>
        <dbReference type="Rhea" id="RHEA-COMP:11369"/>
        <dbReference type="Rhea" id="RHEA-COMP:11370"/>
        <dbReference type="ChEBI" id="CHEBI:15378"/>
        <dbReference type="ChEBI" id="CHEBI:57856"/>
        <dbReference type="ChEBI" id="CHEBI:59789"/>
        <dbReference type="ChEBI" id="CHEBI:85452"/>
        <dbReference type="ChEBI" id="CHEBI:85454"/>
        <dbReference type="EC" id="2.1.1.37"/>
    </reaction>
</comment>
<dbReference type="InterPro" id="IPR018117">
    <property type="entry name" value="C5_DNA_meth_AS"/>
</dbReference>
<dbReference type="Pfam" id="PF01426">
    <property type="entry name" value="BAH"/>
    <property type="match status" value="1"/>
</dbReference>
<dbReference type="InterPro" id="IPR043151">
    <property type="entry name" value="BAH_sf"/>
</dbReference>
<dbReference type="EC" id="2.1.1.37" evidence="2"/>
<dbReference type="Pfam" id="PF00385">
    <property type="entry name" value="Chromo"/>
    <property type="match status" value="1"/>
</dbReference>
<dbReference type="FunFam" id="3.90.120.10:FF:000003">
    <property type="entry name" value="DNA (cytosine-5)-methyltransferase 1"/>
    <property type="match status" value="1"/>
</dbReference>
<feature type="transmembrane region" description="Helical" evidence="11">
    <location>
        <begin position="570"/>
        <end position="594"/>
    </location>
</feature>
<dbReference type="SUPFAM" id="SSF53335">
    <property type="entry name" value="S-adenosyl-L-methionine-dependent methyltransferases"/>
    <property type="match status" value="1"/>
</dbReference>
<dbReference type="InterPro" id="IPR050390">
    <property type="entry name" value="C5-Methyltransferase"/>
</dbReference>
<gene>
    <name evidence="14" type="ORF">BVC80_1295g10</name>
</gene>
<dbReference type="SMART" id="SM00298">
    <property type="entry name" value="CHROMO"/>
    <property type="match status" value="1"/>
</dbReference>
<keyword evidence="4 9" id="KW-0808">Transferase</keyword>
<feature type="active site" evidence="9">
    <location>
        <position position="481"/>
    </location>
</feature>
<dbReference type="Gene3D" id="2.30.30.490">
    <property type="match status" value="1"/>
</dbReference>
<dbReference type="PROSITE" id="PS51679">
    <property type="entry name" value="SAM_MT_C5"/>
    <property type="match status" value="1"/>
</dbReference>
<dbReference type="PRINTS" id="PR00105">
    <property type="entry name" value="C5METTRFRASE"/>
</dbReference>
<evidence type="ECO:0000256" key="4">
    <source>
        <dbReference type="ARBA" id="ARBA00022679"/>
    </source>
</evidence>
<dbReference type="InterPro" id="IPR023780">
    <property type="entry name" value="Chromo_domain"/>
</dbReference>
<name>A0A200QYQ3_MACCD</name>
<dbReference type="CDD" id="cd18635">
    <property type="entry name" value="CD_CMT3_like"/>
    <property type="match status" value="1"/>
</dbReference>
<dbReference type="InterPro" id="IPR001025">
    <property type="entry name" value="BAH_dom"/>
</dbReference>